<dbReference type="InterPro" id="IPR036770">
    <property type="entry name" value="Ankyrin_rpt-contain_sf"/>
</dbReference>
<organism evidence="6 7">
    <name type="scientific">Parascedosporium putredinis</name>
    <dbReference type="NCBI Taxonomy" id="1442378"/>
    <lineage>
        <taxon>Eukaryota</taxon>
        <taxon>Fungi</taxon>
        <taxon>Dikarya</taxon>
        <taxon>Ascomycota</taxon>
        <taxon>Pezizomycotina</taxon>
        <taxon>Sordariomycetes</taxon>
        <taxon>Hypocreomycetidae</taxon>
        <taxon>Microascales</taxon>
        <taxon>Microascaceae</taxon>
        <taxon>Parascedosporium</taxon>
    </lineage>
</organism>
<feature type="compositionally biased region" description="Basic and acidic residues" evidence="4">
    <location>
        <begin position="1306"/>
        <end position="1315"/>
    </location>
</feature>
<dbReference type="SUPFAM" id="SSF48403">
    <property type="entry name" value="Ankyrin repeat"/>
    <property type="match status" value="1"/>
</dbReference>
<evidence type="ECO:0000256" key="1">
    <source>
        <dbReference type="ARBA" id="ARBA00022737"/>
    </source>
</evidence>
<gene>
    <name evidence="6" type="ORF">PPNO1_LOCUS2915</name>
</gene>
<comment type="caution">
    <text evidence="6">The sequence shown here is derived from an EMBL/GenBank/DDBJ whole genome shotgun (WGS) entry which is preliminary data.</text>
</comment>
<dbReference type="GO" id="GO:0004190">
    <property type="term" value="F:aspartic-type endopeptidase activity"/>
    <property type="evidence" value="ECO:0007669"/>
    <property type="project" value="InterPro"/>
</dbReference>
<accession>A0A9P1M9D7</accession>
<dbReference type="Pfam" id="PF24883">
    <property type="entry name" value="NPHP3_N"/>
    <property type="match status" value="1"/>
</dbReference>
<feature type="repeat" description="ANK" evidence="3">
    <location>
        <begin position="839"/>
        <end position="871"/>
    </location>
</feature>
<feature type="domain" description="Nephrocystin 3-like N-terminal" evidence="5">
    <location>
        <begin position="76"/>
        <end position="179"/>
    </location>
</feature>
<evidence type="ECO:0000256" key="2">
    <source>
        <dbReference type="ARBA" id="ARBA00023043"/>
    </source>
</evidence>
<proteinExistence type="predicted"/>
<feature type="region of interest" description="Disordered" evidence="4">
    <location>
        <begin position="314"/>
        <end position="343"/>
    </location>
</feature>
<keyword evidence="7" id="KW-1185">Reference proteome</keyword>
<dbReference type="Gene3D" id="1.25.40.20">
    <property type="entry name" value="Ankyrin repeat-containing domain"/>
    <property type="match status" value="2"/>
</dbReference>
<reference evidence="6" key="1">
    <citation type="submission" date="2022-11" db="EMBL/GenBank/DDBJ databases">
        <authorList>
            <person name="Scott C."/>
            <person name="Bruce N."/>
        </authorList>
    </citation>
    <scope>NUCLEOTIDE SEQUENCE</scope>
</reference>
<feature type="compositionally biased region" description="Polar residues" evidence="4">
    <location>
        <begin position="1243"/>
        <end position="1256"/>
    </location>
</feature>
<dbReference type="SMART" id="SM00248">
    <property type="entry name" value="ANK"/>
    <property type="match status" value="5"/>
</dbReference>
<feature type="repeat" description="ANK" evidence="3">
    <location>
        <begin position="707"/>
        <end position="739"/>
    </location>
</feature>
<evidence type="ECO:0000313" key="7">
    <source>
        <dbReference type="Proteomes" id="UP000838763"/>
    </source>
</evidence>
<keyword evidence="1" id="KW-0677">Repeat</keyword>
<feature type="repeat" description="ANK" evidence="3">
    <location>
        <begin position="740"/>
        <end position="772"/>
    </location>
</feature>
<dbReference type="PROSITE" id="PS00141">
    <property type="entry name" value="ASP_PROTEASE"/>
    <property type="match status" value="1"/>
</dbReference>
<dbReference type="GO" id="GO:0006508">
    <property type="term" value="P:proteolysis"/>
    <property type="evidence" value="ECO:0007669"/>
    <property type="project" value="InterPro"/>
</dbReference>
<dbReference type="InterPro" id="IPR001969">
    <property type="entry name" value="Aspartic_peptidase_AS"/>
</dbReference>
<keyword evidence="2 3" id="KW-0040">ANK repeat</keyword>
<feature type="compositionally biased region" description="Low complexity" evidence="4">
    <location>
        <begin position="376"/>
        <end position="385"/>
    </location>
</feature>
<dbReference type="PROSITE" id="PS50297">
    <property type="entry name" value="ANK_REP_REGION"/>
    <property type="match status" value="3"/>
</dbReference>
<dbReference type="InterPro" id="IPR002110">
    <property type="entry name" value="Ankyrin_rpt"/>
</dbReference>
<dbReference type="Proteomes" id="UP000838763">
    <property type="component" value="Unassembled WGS sequence"/>
</dbReference>
<feature type="repeat" description="ANK" evidence="3">
    <location>
        <begin position="806"/>
        <end position="838"/>
    </location>
</feature>
<feature type="region of interest" description="Disordered" evidence="4">
    <location>
        <begin position="357"/>
        <end position="393"/>
    </location>
</feature>
<dbReference type="Pfam" id="PF12796">
    <property type="entry name" value="Ank_2"/>
    <property type="match status" value="2"/>
</dbReference>
<evidence type="ECO:0000256" key="4">
    <source>
        <dbReference type="SAM" id="MobiDB-lite"/>
    </source>
</evidence>
<dbReference type="PANTHER" id="PTHR24171:SF9">
    <property type="entry name" value="ANKYRIN REPEAT DOMAIN-CONTAINING PROTEIN 39"/>
    <property type="match status" value="1"/>
</dbReference>
<dbReference type="InterPro" id="IPR056884">
    <property type="entry name" value="NPHP3-like_N"/>
</dbReference>
<dbReference type="PANTHER" id="PTHR24171">
    <property type="entry name" value="ANKYRIN REPEAT DOMAIN-CONTAINING PROTEIN 39-RELATED"/>
    <property type="match status" value="1"/>
</dbReference>
<feature type="compositionally biased region" description="Polar residues" evidence="4">
    <location>
        <begin position="314"/>
        <end position="339"/>
    </location>
</feature>
<name>A0A9P1M9D7_9PEZI</name>
<feature type="compositionally biased region" description="Acidic residues" evidence="4">
    <location>
        <begin position="357"/>
        <end position="375"/>
    </location>
</feature>
<dbReference type="PROSITE" id="PS50088">
    <property type="entry name" value="ANK_REPEAT"/>
    <property type="match status" value="4"/>
</dbReference>
<evidence type="ECO:0000256" key="3">
    <source>
        <dbReference type="PROSITE-ProRule" id="PRU00023"/>
    </source>
</evidence>
<protein>
    <recommendedName>
        <fullName evidence="5">Nephrocystin 3-like N-terminal domain-containing protein</fullName>
    </recommendedName>
</protein>
<sequence>MGLSHVGSVITGTVNNHGLYLSGNNFNGPVNLVSGKGGSEKSKEEACETALYLTYPVDDRTRILDNLEGPLLPTICQWINNHPSFRSWHDGGEGAAELLWISGAFGMGKTMMSLFLISEIEESRMRSRAGGVVLYYFVDSCDDKRNSAVSILRGLIYMVIRRFKEMTSYLMDDFEGQRRAFRFYEKQRQVQEQLRHINPALLGPMASMKMVLLSQEEPSCLKETLSHFPRVRLEDAALYTSVAKVPKPKSSATAKKAASGEGAKKLTSAVQLALKKKRVEDAKLAIANAEAAQSAGAGADGQSQNSVGLEQAVSQLSVQTNPEQSAEGQQEPHVSSATDASAVGETDEYVFDEDVADEQAETQDEEVEEAEEEFSDPVLPVSSTSPPSPASPRRRTFLWVDLALVELKRYAPEHALQVAQQLPPDVNDMYCRFLRQILQHGAARRLCAAVGDCRPPPADGQRALGRAHADGLLHARPAGHDEAGHRRVQPLLKLSKDGVVNIAHTSFKNLLTASEGPLWSDPALTQFHVNVPDVDGDVAAVLLAYLERGCLAEGSASTVEEASKYNQRCVQYPLFSYAVLFWPDHARSASRPCINLAAPFFAKKSAARKNWWLSYYPETTKKGPMIAPRDVSLLHLAAHLNLLVLAQHIEQKGEIVGRIDNRDSHGNTRSRWPPWREAWRCSIHGMISEGVELDIDVWRLMARDTGTGGTPLYNASLAGHLEVVKLLIERGANVHAATTKRWTALHAASWTGQMDCVKLLLDSGAQALAVTDNGWNPMHCAASRGKASLVQFFVGLEMPVDALTMKRKSALHLAAYNGSAATLKILTAAGAAADLQSHKGETALHLATRRVKPEAVEALLAGGANREIPNNAGATPLDMIKMIKGSLSEDNAEILRILETFGTPGYPSRGSQRSRPSPTPTYRPAELCRAAGYGEHGQWAAHAHYANVQPLCHTSAIRSTSPPYTQNPAFQASAQTGYFPEKPAYGVAANTPAAYPTTPGSSFGGVQNTGAYGVQTPPSAGVPGLQGAPVSAGYPGAQVPATAGGVTNPVSVYPQVQGAILNHPPVATPGYQPVGAPSVVNGAAVSTPPPATGYQASSTTGAVYANALDNANSGYTASPTAQQLQTNFHVATSTQPPASSAATTTHYAHITYAGTETGIYTPAASPPTVGSQPVEAVSPENPTTALYAPTPAVAAPAMETQPNPATNNAADATVAGYPTQLQPAPIELPVKGPWTIEAPPPTLDNQPPIQVQQPGTYQEAPATPRRNTGRRASPLCQRRRISRGRTAAIIHAPGASVPAATTVPDIRPDHGDTRSRISGSAAGIPTATTTHGPDNRPVGSHPTAMDGASRRAYTYTRHDPLPGPARGAAATAVLDGTIAACSYASPALAGIHAGANTRSGPAALGAAHRTDGNSLLQPTSTGYQPQAAFSAPSSVPGYTPAGFSAPAPSQAGPVAFTPPGAALQQPWQTPQQMGTQAGYGPQQYGPSPNTLSVGYVPGQYGMGGQMQFAGPPTGYPAVQKKRSIMNLGGLLK</sequence>
<evidence type="ECO:0000259" key="5">
    <source>
        <dbReference type="Pfam" id="PF24883"/>
    </source>
</evidence>
<dbReference type="OrthoDB" id="20872at2759"/>
<evidence type="ECO:0000313" key="6">
    <source>
        <dbReference type="EMBL" id="CAI4213164.1"/>
    </source>
</evidence>
<feature type="region of interest" description="Disordered" evidence="4">
    <location>
        <begin position="1242"/>
        <end position="1346"/>
    </location>
</feature>
<dbReference type="EMBL" id="CALLCH030000007">
    <property type="protein sequence ID" value="CAI4213164.1"/>
    <property type="molecule type" value="Genomic_DNA"/>
</dbReference>